<dbReference type="PRINTS" id="PR00773">
    <property type="entry name" value="GRPEPROTEIN"/>
</dbReference>
<comment type="subcellular location">
    <subcellularLocation>
        <location evidence="2">Cytoplasm</location>
    </subcellularLocation>
</comment>
<dbReference type="GO" id="GO:0051087">
    <property type="term" value="F:protein-folding chaperone binding"/>
    <property type="evidence" value="ECO:0007669"/>
    <property type="project" value="InterPro"/>
</dbReference>
<dbReference type="HAMAP" id="MF_01151">
    <property type="entry name" value="GrpE"/>
    <property type="match status" value="1"/>
</dbReference>
<feature type="region of interest" description="Disordered" evidence="4">
    <location>
        <begin position="1"/>
        <end position="36"/>
    </location>
</feature>
<evidence type="ECO:0000256" key="3">
    <source>
        <dbReference type="SAM" id="Coils"/>
    </source>
</evidence>
<feature type="coiled-coil region" evidence="3">
    <location>
        <begin position="41"/>
        <end position="108"/>
    </location>
</feature>
<keyword evidence="1 2" id="KW-0143">Chaperone</keyword>
<evidence type="ECO:0000256" key="4">
    <source>
        <dbReference type="SAM" id="MobiDB-lite"/>
    </source>
</evidence>
<dbReference type="GO" id="GO:0042803">
    <property type="term" value="F:protein homodimerization activity"/>
    <property type="evidence" value="ECO:0007669"/>
    <property type="project" value="InterPro"/>
</dbReference>
<dbReference type="Pfam" id="PF01025">
    <property type="entry name" value="GrpE"/>
    <property type="match status" value="1"/>
</dbReference>
<dbReference type="GO" id="GO:0000774">
    <property type="term" value="F:adenyl-nucleotide exchange factor activity"/>
    <property type="evidence" value="ECO:0007669"/>
    <property type="project" value="InterPro"/>
</dbReference>
<keyword evidence="2 5" id="KW-0346">Stress response</keyword>
<dbReference type="HOGENOM" id="CLU_070790_1_0_14"/>
<reference evidence="5" key="2">
    <citation type="submission" date="2011-11" db="EMBL/GenBank/DDBJ databases">
        <authorList>
            <person name="Barker E."/>
        </authorList>
    </citation>
    <scope>NUCLEOTIDE SEQUENCE</scope>
    <source>
        <strain evidence="5">Birmingham 1</strain>
    </source>
</reference>
<comment type="subunit">
    <text evidence="2">Homodimer.</text>
</comment>
<dbReference type="PATRIC" id="fig|1116213.3.peg.259"/>
<dbReference type="EMBL" id="HE613254">
    <property type="protein sequence ID" value="CCE66762.1"/>
    <property type="molecule type" value="Genomic_DNA"/>
</dbReference>
<comment type="similarity">
    <text evidence="2">Belongs to the GrpE family.</text>
</comment>
<keyword evidence="3" id="KW-0175">Coiled coil</keyword>
<dbReference type="KEGG" id="mhb:MHM_02440"/>
<sequence length="218" mass="25169">MTVENSSKSTQGTSEAPEVVEKELVEEESEGEKGIGKKKLSSFFSRRIEELESKVAKYEAQEKTLKDELNKKFLSAISKKSEEAIKLIQEKERELERKYLEKFEEQKKFIYESQLSELVDIVARLEGVVKSASGNREVQNYLAGFRLFLTQFEQLFSSWNIAEIVPRLHQEFDSEVMESLETTPVNEDSLKNKVVHIFSKGYKLHDRVIKLAQVRVGI</sequence>
<evidence type="ECO:0000313" key="5">
    <source>
        <dbReference type="EMBL" id="CCE66762.1"/>
    </source>
</evidence>
<evidence type="ECO:0000256" key="2">
    <source>
        <dbReference type="HAMAP-Rule" id="MF_01151"/>
    </source>
</evidence>
<dbReference type="Gene3D" id="2.30.22.10">
    <property type="entry name" value="Head domain of nucleotide exchange factor GrpE"/>
    <property type="match status" value="1"/>
</dbReference>
<feature type="compositionally biased region" description="Polar residues" evidence="4">
    <location>
        <begin position="1"/>
        <end position="14"/>
    </location>
</feature>
<dbReference type="GO" id="GO:0005737">
    <property type="term" value="C:cytoplasm"/>
    <property type="evidence" value="ECO:0007669"/>
    <property type="project" value="UniProtKB-SubCell"/>
</dbReference>
<evidence type="ECO:0000256" key="1">
    <source>
        <dbReference type="ARBA" id="ARBA00023186"/>
    </source>
</evidence>
<dbReference type="GO" id="GO:0006457">
    <property type="term" value="P:protein folding"/>
    <property type="evidence" value="ECO:0007669"/>
    <property type="project" value="InterPro"/>
</dbReference>
<protein>
    <recommendedName>
        <fullName evidence="2">Protein GrpE</fullName>
    </recommendedName>
    <alternativeName>
        <fullName evidence="2">HSP-70 cofactor</fullName>
    </alternativeName>
</protein>
<dbReference type="AlphaFoldDB" id="G8C364"/>
<gene>
    <name evidence="2 5" type="primary">grpE</name>
    <name evidence="5" type="ORF">MHM_02440</name>
</gene>
<reference evidence="5" key="1">
    <citation type="submission" date="2011-11" db="EMBL/GenBank/DDBJ databases">
        <title>Complete genome sequence of Candidatus Mycoplasma haemominutum.</title>
        <authorList>
            <person name="Barker E.N."/>
            <person name="Darby A.C."/>
            <person name="Helps C.R."/>
            <person name="Peters I.R."/>
            <person name="Hughes M.A."/>
            <person name="Radford A.D."/>
            <person name="Novacco M."/>
            <person name="Boretti F."/>
            <person name="Hofmann-Lehmann R."/>
            <person name="Tasker S."/>
        </authorList>
    </citation>
    <scope>NUCLEOTIDE SEQUENCE</scope>
    <source>
        <strain evidence="5">Birmingham 1</strain>
    </source>
</reference>
<keyword evidence="2" id="KW-0963">Cytoplasm</keyword>
<comment type="function">
    <text evidence="2">Participates actively in the response to hyperosmotic and heat shock by preventing the aggregation of stress-denatured proteins, in association with DnaK and GrpE. It is the nucleotide exchange factor for DnaK and may function as a thermosensor. Unfolded proteins bind initially to DnaJ; upon interaction with the DnaJ-bound protein, DnaK hydrolyzes its bound ATP, resulting in the formation of a stable complex. GrpE releases ADP from DnaK; ATP binding to DnaK triggers the release of the substrate protein, thus completing the reaction cycle. Several rounds of ATP-dependent interactions between DnaJ, DnaK and GrpE are required for fully efficient folding.</text>
</comment>
<name>G8C364_9MOLU</name>
<dbReference type="InterPro" id="IPR000740">
    <property type="entry name" value="GrpE"/>
</dbReference>
<organism evidence="5">
    <name type="scientific">Candidatus Mycoplasma haematominutum 'Birmingham 1'</name>
    <dbReference type="NCBI Taxonomy" id="1116213"/>
    <lineage>
        <taxon>Bacteria</taxon>
        <taxon>Bacillati</taxon>
        <taxon>Mycoplasmatota</taxon>
        <taxon>Mollicutes</taxon>
        <taxon>Mycoplasmataceae</taxon>
        <taxon>Mycoplasma</taxon>
    </lineage>
</organism>
<proteinExistence type="inferred from homology"/>
<dbReference type="SUPFAM" id="SSF51064">
    <property type="entry name" value="Head domain of nucleotide exchange factor GrpE"/>
    <property type="match status" value="1"/>
</dbReference>
<dbReference type="RefSeq" id="WP_015511627.1">
    <property type="nucleotide sequence ID" value="NC_021007.1"/>
</dbReference>
<accession>G8C364</accession>
<dbReference type="InterPro" id="IPR009012">
    <property type="entry name" value="GrpE_head"/>
</dbReference>